<dbReference type="EMBL" id="CP020570">
    <property type="protein sequence ID" value="ARF60679.1"/>
    <property type="molecule type" value="Genomic_DNA"/>
</dbReference>
<dbReference type="Gene3D" id="3.50.50.60">
    <property type="entry name" value="FAD/NAD(P)-binding domain"/>
    <property type="match status" value="1"/>
</dbReference>
<evidence type="ECO:0000313" key="2">
    <source>
        <dbReference type="EMBL" id="ARF60679.1"/>
    </source>
</evidence>
<accession>A0A1V0U641</accession>
<organism evidence="2 3">
    <name type="scientific">Streptomyces violaceoruber</name>
    <dbReference type="NCBI Taxonomy" id="1935"/>
    <lineage>
        <taxon>Bacteria</taxon>
        <taxon>Bacillati</taxon>
        <taxon>Actinomycetota</taxon>
        <taxon>Actinomycetes</taxon>
        <taxon>Kitasatosporales</taxon>
        <taxon>Streptomycetaceae</taxon>
        <taxon>Streptomyces</taxon>
        <taxon>Streptomyces violaceoruber group</taxon>
    </lineage>
</organism>
<dbReference type="SUPFAM" id="SSF51905">
    <property type="entry name" value="FAD/NAD(P)-binding domain"/>
    <property type="match status" value="1"/>
</dbReference>
<dbReference type="Proteomes" id="UP000192445">
    <property type="component" value="Chromosome"/>
</dbReference>
<evidence type="ECO:0000256" key="1">
    <source>
        <dbReference type="SAM" id="MobiDB-lite"/>
    </source>
</evidence>
<dbReference type="STRING" id="1935.B1H20_04190"/>
<dbReference type="AlphaFoldDB" id="A0A1V0U641"/>
<feature type="region of interest" description="Disordered" evidence="1">
    <location>
        <begin position="73"/>
        <end position="94"/>
    </location>
</feature>
<dbReference type="Pfam" id="PF05834">
    <property type="entry name" value="Lycopene_cycl"/>
    <property type="match status" value="1"/>
</dbReference>
<name>A0A1V0U641_STRVN</name>
<protein>
    <submittedName>
        <fullName evidence="2">Lycopene cyclase</fullName>
    </submittedName>
</protein>
<proteinExistence type="predicted"/>
<gene>
    <name evidence="2" type="ORF">B1H20_04190</name>
</gene>
<evidence type="ECO:0000313" key="3">
    <source>
        <dbReference type="Proteomes" id="UP000192445"/>
    </source>
</evidence>
<dbReference type="InterPro" id="IPR036188">
    <property type="entry name" value="FAD/NAD-bd_sf"/>
</dbReference>
<reference evidence="2 3" key="1">
    <citation type="submission" date="2017-03" db="EMBL/GenBank/DDBJ databases">
        <title>Complete Genome Sequence of a natural compounds producer, Streptomyces violaceus S21.</title>
        <authorList>
            <person name="Zhong C."/>
            <person name="Zhao Z."/>
            <person name="Fu J."/>
            <person name="Zong G."/>
            <person name="Qin R."/>
            <person name="Cao G."/>
        </authorList>
    </citation>
    <scope>NUCLEOTIDE SEQUENCE [LARGE SCALE GENOMIC DNA]</scope>
    <source>
        <strain evidence="2 3">S21</strain>
    </source>
</reference>
<feature type="region of interest" description="Disordered" evidence="1">
    <location>
        <begin position="485"/>
        <end position="507"/>
    </location>
</feature>
<dbReference type="KEGG" id="svu:B1H20_04190"/>
<sequence>MGDGPPDIRADIQVPIRQIRTPRPALLSAYALLSPPALLSPRGRRTGPVHAVVTRRPGEAAVRSVRAVRGYGPARSGARAHRAPGGETPDREGAVPTDAADFDVVIVGAGAAGLSLAHHLCAPGGRTPLSVALVDAPPGPLRPPPRTWCFWERAAGPYDGALTASWSRLRVRPAEADAVTADLPELRYKMLRSDAFEALVGRRLSGAPGLRRTAAAVESVRDLPGGGAEVIGRDAAGARVALRGRHVFDSRPPRLLPPARTTLLQHFSGWFVRTERPVFDPAVAELMDFRTPRPARGLSFGYVLPMDAHTALVEYTEFSPAPLTTDAYRRALDHYTRDVLRLGAFEVTATEHGAIPMTDGRFPRRTGRSSYRIGTAGGATRPSTGYTFAAVQRQSRAIAAALRAGRPLRVPPAHSARSRAMDAVMLRALDTGRIDGSDFFGRLFRGVPAERLLTFLDGGSRWYEDLLVGVRTPVGPMLRTVAELPFTPRRPSRPLSPPPSGPEERST</sequence>